<gene>
    <name evidence="4" type="ORF">G5C51_18550</name>
</gene>
<sequence length="163" mass="17767">MSTPDFIRELRASAGQQLLFLPGVSVVCLDDADRVLLGRRADTGRWAIIGGIPEPGEQPAETAVREVHEETGVHCEPERVILVQGLEPMAYPNGDQCQFMDISMKCRAIGGEARVNDDESLDVGWFALDALPAELGEFDLTRIKMALSDAPTWFAPVDTPTVS</sequence>
<evidence type="ECO:0000256" key="1">
    <source>
        <dbReference type="ARBA" id="ARBA00001946"/>
    </source>
</evidence>
<reference evidence="4 5" key="1">
    <citation type="submission" date="2020-02" db="EMBL/GenBank/DDBJ databases">
        <title>Whole-genome analyses of novel actinobacteria.</title>
        <authorList>
            <person name="Sahin N."/>
        </authorList>
    </citation>
    <scope>NUCLEOTIDE SEQUENCE [LARGE SCALE GENOMIC DNA]</scope>
    <source>
        <strain evidence="4 5">A7024</strain>
    </source>
</reference>
<dbReference type="InterPro" id="IPR020084">
    <property type="entry name" value="NUDIX_hydrolase_CS"/>
</dbReference>
<keyword evidence="2" id="KW-0378">Hydrolase</keyword>
<organism evidence="4 5">
    <name type="scientific">Streptomyces coryli</name>
    <dbReference type="NCBI Taxonomy" id="1128680"/>
    <lineage>
        <taxon>Bacteria</taxon>
        <taxon>Bacillati</taxon>
        <taxon>Actinomycetota</taxon>
        <taxon>Actinomycetes</taxon>
        <taxon>Kitasatosporales</taxon>
        <taxon>Streptomycetaceae</taxon>
        <taxon>Streptomyces</taxon>
    </lineage>
</organism>
<dbReference type="AlphaFoldDB" id="A0A6G4U3L7"/>
<comment type="caution">
    <text evidence="4">The sequence shown here is derived from an EMBL/GenBank/DDBJ whole genome shotgun (WGS) entry which is preliminary data.</text>
</comment>
<dbReference type="Proteomes" id="UP000481583">
    <property type="component" value="Unassembled WGS sequence"/>
</dbReference>
<dbReference type="PANTHER" id="PTHR43046:SF16">
    <property type="entry name" value="ADP-RIBOSE PYROPHOSPHATASE YJHB-RELATED"/>
    <property type="match status" value="1"/>
</dbReference>
<evidence type="ECO:0000259" key="3">
    <source>
        <dbReference type="PROSITE" id="PS51462"/>
    </source>
</evidence>
<dbReference type="SUPFAM" id="SSF55811">
    <property type="entry name" value="Nudix"/>
    <property type="match status" value="1"/>
</dbReference>
<evidence type="ECO:0000256" key="2">
    <source>
        <dbReference type="ARBA" id="ARBA00022801"/>
    </source>
</evidence>
<name>A0A6G4U3L7_9ACTN</name>
<dbReference type="Gene3D" id="3.90.79.10">
    <property type="entry name" value="Nucleoside Triphosphate Pyrophosphohydrolase"/>
    <property type="match status" value="1"/>
</dbReference>
<accession>A0A6G4U3L7</accession>
<protein>
    <submittedName>
        <fullName evidence="4">NUDIX domain-containing protein</fullName>
    </submittedName>
</protein>
<dbReference type="InterPro" id="IPR015797">
    <property type="entry name" value="NUDIX_hydrolase-like_dom_sf"/>
</dbReference>
<evidence type="ECO:0000313" key="5">
    <source>
        <dbReference type="Proteomes" id="UP000481583"/>
    </source>
</evidence>
<feature type="domain" description="Nudix hydrolase" evidence="3">
    <location>
        <begin position="19"/>
        <end position="151"/>
    </location>
</feature>
<dbReference type="CDD" id="cd18879">
    <property type="entry name" value="NUDIX_Hydrolase"/>
    <property type="match status" value="1"/>
</dbReference>
<keyword evidence="5" id="KW-1185">Reference proteome</keyword>
<dbReference type="RefSeq" id="WP_165238746.1">
    <property type="nucleotide sequence ID" value="NZ_JAAKZV010000076.1"/>
</dbReference>
<dbReference type="PROSITE" id="PS00893">
    <property type="entry name" value="NUDIX_BOX"/>
    <property type="match status" value="1"/>
</dbReference>
<proteinExistence type="predicted"/>
<dbReference type="PROSITE" id="PS51462">
    <property type="entry name" value="NUDIX"/>
    <property type="match status" value="1"/>
</dbReference>
<dbReference type="PANTHER" id="PTHR43046">
    <property type="entry name" value="GDP-MANNOSE MANNOSYL HYDROLASE"/>
    <property type="match status" value="1"/>
</dbReference>
<dbReference type="InterPro" id="IPR000086">
    <property type="entry name" value="NUDIX_hydrolase_dom"/>
</dbReference>
<evidence type="ECO:0000313" key="4">
    <source>
        <dbReference type="EMBL" id="NGN65887.1"/>
    </source>
</evidence>
<comment type="cofactor">
    <cofactor evidence="1">
        <name>Mg(2+)</name>
        <dbReference type="ChEBI" id="CHEBI:18420"/>
    </cofactor>
</comment>
<dbReference type="Pfam" id="PF00293">
    <property type="entry name" value="NUDIX"/>
    <property type="match status" value="1"/>
</dbReference>
<dbReference type="EMBL" id="JAAKZV010000076">
    <property type="protein sequence ID" value="NGN65887.1"/>
    <property type="molecule type" value="Genomic_DNA"/>
</dbReference>
<dbReference type="GO" id="GO:0016787">
    <property type="term" value="F:hydrolase activity"/>
    <property type="evidence" value="ECO:0007669"/>
    <property type="project" value="UniProtKB-KW"/>
</dbReference>